<dbReference type="EMBL" id="LRRQ01000175">
    <property type="protein sequence ID" value="OAM87258.1"/>
    <property type="molecule type" value="Genomic_DNA"/>
</dbReference>
<dbReference type="Proteomes" id="UP000078486">
    <property type="component" value="Unassembled WGS sequence"/>
</dbReference>
<keyword evidence="3" id="KW-1185">Reference proteome</keyword>
<name>A0A178IBX3_9BACT</name>
<reference evidence="2 3" key="1">
    <citation type="submission" date="2016-01" db="EMBL/GenBank/DDBJ databases">
        <title>High potential of lignocellulose degradation of a new Verrucomicrobia species.</title>
        <authorList>
            <person name="Wang Y."/>
            <person name="Shi Y."/>
            <person name="Qiu Z."/>
            <person name="Liu S."/>
            <person name="Yang H."/>
        </authorList>
    </citation>
    <scope>NUCLEOTIDE SEQUENCE [LARGE SCALE GENOMIC DNA]</scope>
    <source>
        <strain evidence="2 3">TSB47</strain>
    </source>
</reference>
<dbReference type="AlphaFoldDB" id="A0A178IBX3"/>
<accession>A0A178IBX3</accession>
<protein>
    <submittedName>
        <fullName evidence="2">Uncharacterized protein</fullName>
    </submittedName>
</protein>
<sequence length="195" mass="21026">MTSSSLFANDLTNSQDNVLSSPDTEGRATESNPYDTWSDQNRPASFESLPGCFITSAGEIQTPVALYEEETPTPDGAMLPGFRRLSHTAAVDLVRETMRKSGQMLIRSPDGQACLWFSGIGDPERLFVEVQPRAAEPFDVINGGVCRFESAARLVQCIYDGASAPELESCLRRETCLPNAALVCSAASASLNALK</sequence>
<evidence type="ECO:0000256" key="1">
    <source>
        <dbReference type="SAM" id="MobiDB-lite"/>
    </source>
</evidence>
<proteinExistence type="predicted"/>
<evidence type="ECO:0000313" key="3">
    <source>
        <dbReference type="Proteomes" id="UP000078486"/>
    </source>
</evidence>
<evidence type="ECO:0000313" key="2">
    <source>
        <dbReference type="EMBL" id="OAM87258.1"/>
    </source>
</evidence>
<dbReference type="RefSeq" id="WP_068772773.1">
    <property type="nucleotide sequence ID" value="NZ_CP109796.1"/>
</dbReference>
<comment type="caution">
    <text evidence="2">The sequence shown here is derived from an EMBL/GenBank/DDBJ whole genome shotgun (WGS) entry which is preliminary data.</text>
</comment>
<organism evidence="2 3">
    <name type="scientific">Termitidicoccus mucosus</name>
    <dbReference type="NCBI Taxonomy" id="1184151"/>
    <lineage>
        <taxon>Bacteria</taxon>
        <taxon>Pseudomonadati</taxon>
        <taxon>Verrucomicrobiota</taxon>
        <taxon>Opitutia</taxon>
        <taxon>Opitutales</taxon>
        <taxon>Opitutaceae</taxon>
        <taxon>Termitidicoccus</taxon>
    </lineage>
</organism>
<gene>
    <name evidence="2" type="ORF">AW736_23670</name>
</gene>
<feature type="region of interest" description="Disordered" evidence="1">
    <location>
        <begin position="1"/>
        <end position="41"/>
    </location>
</feature>